<dbReference type="Pfam" id="PF02518">
    <property type="entry name" value="HATPase_c"/>
    <property type="match status" value="1"/>
</dbReference>
<dbReference type="PROSITE" id="PS50109">
    <property type="entry name" value="HIS_KIN"/>
    <property type="match status" value="1"/>
</dbReference>
<evidence type="ECO:0000256" key="7">
    <source>
        <dbReference type="ARBA" id="ARBA00022777"/>
    </source>
</evidence>
<evidence type="ECO:0000313" key="13">
    <source>
        <dbReference type="EMBL" id="MBB4840089.1"/>
    </source>
</evidence>
<dbReference type="PANTHER" id="PTHR45436">
    <property type="entry name" value="SENSOR HISTIDINE KINASE YKOH"/>
    <property type="match status" value="1"/>
</dbReference>
<keyword evidence="8 10" id="KW-1133">Transmembrane helix</keyword>
<dbReference type="SUPFAM" id="SSF47384">
    <property type="entry name" value="Homodimeric domain of signal transducing histidine kinase"/>
    <property type="match status" value="1"/>
</dbReference>
<dbReference type="CDD" id="cd06225">
    <property type="entry name" value="HAMP"/>
    <property type="match status" value="1"/>
</dbReference>
<evidence type="ECO:0000259" key="12">
    <source>
        <dbReference type="PROSITE" id="PS50885"/>
    </source>
</evidence>
<feature type="domain" description="HAMP" evidence="12">
    <location>
        <begin position="172"/>
        <end position="225"/>
    </location>
</feature>
<dbReference type="InterPro" id="IPR003661">
    <property type="entry name" value="HisK_dim/P_dom"/>
</dbReference>
<dbReference type="CDD" id="cd00082">
    <property type="entry name" value="HisKA"/>
    <property type="match status" value="1"/>
</dbReference>
<feature type="transmembrane region" description="Helical" evidence="10">
    <location>
        <begin position="12"/>
        <end position="37"/>
    </location>
</feature>
<dbReference type="GO" id="GO:0005886">
    <property type="term" value="C:plasma membrane"/>
    <property type="evidence" value="ECO:0007669"/>
    <property type="project" value="TreeGrafter"/>
</dbReference>
<dbReference type="SMART" id="SM00388">
    <property type="entry name" value="HisKA"/>
    <property type="match status" value="1"/>
</dbReference>
<evidence type="ECO:0000256" key="1">
    <source>
        <dbReference type="ARBA" id="ARBA00000085"/>
    </source>
</evidence>
<feature type="domain" description="Histidine kinase" evidence="11">
    <location>
        <begin position="233"/>
        <end position="385"/>
    </location>
</feature>
<dbReference type="InterPro" id="IPR050428">
    <property type="entry name" value="TCS_sensor_his_kinase"/>
</dbReference>
<evidence type="ECO:0000256" key="8">
    <source>
        <dbReference type="ARBA" id="ARBA00022989"/>
    </source>
</evidence>
<organism evidence="13 14">
    <name type="scientific">Sphingomonas kyeonggiensis</name>
    <dbReference type="NCBI Taxonomy" id="1268553"/>
    <lineage>
        <taxon>Bacteria</taxon>
        <taxon>Pseudomonadati</taxon>
        <taxon>Pseudomonadota</taxon>
        <taxon>Alphaproteobacteria</taxon>
        <taxon>Sphingomonadales</taxon>
        <taxon>Sphingomonadaceae</taxon>
        <taxon>Sphingomonas</taxon>
    </lineage>
</organism>
<dbReference type="AlphaFoldDB" id="A0A7W7K2X4"/>
<dbReference type="Gene3D" id="3.30.565.10">
    <property type="entry name" value="Histidine kinase-like ATPase, C-terminal domain"/>
    <property type="match status" value="1"/>
</dbReference>
<reference evidence="13 14" key="1">
    <citation type="submission" date="2020-08" db="EMBL/GenBank/DDBJ databases">
        <title>Functional genomics of gut bacteria from endangered species of beetles.</title>
        <authorList>
            <person name="Carlos-Shanley C."/>
        </authorList>
    </citation>
    <scope>NUCLEOTIDE SEQUENCE [LARGE SCALE GENOMIC DNA]</scope>
    <source>
        <strain evidence="13 14">S00224</strain>
    </source>
</reference>
<dbReference type="Gene3D" id="6.10.340.10">
    <property type="match status" value="1"/>
</dbReference>
<proteinExistence type="predicted"/>
<dbReference type="PANTHER" id="PTHR45436:SF8">
    <property type="entry name" value="HISTIDINE KINASE"/>
    <property type="match status" value="1"/>
</dbReference>
<evidence type="ECO:0000256" key="3">
    <source>
        <dbReference type="ARBA" id="ARBA00012438"/>
    </source>
</evidence>
<evidence type="ECO:0000259" key="11">
    <source>
        <dbReference type="PROSITE" id="PS50109"/>
    </source>
</evidence>
<evidence type="ECO:0000256" key="10">
    <source>
        <dbReference type="SAM" id="Phobius"/>
    </source>
</evidence>
<dbReference type="RefSeq" id="WP_260396184.1">
    <property type="nucleotide sequence ID" value="NZ_JACHLN010000003.1"/>
</dbReference>
<dbReference type="CDD" id="cd00075">
    <property type="entry name" value="HATPase"/>
    <property type="match status" value="1"/>
</dbReference>
<dbReference type="Pfam" id="PF00512">
    <property type="entry name" value="HisKA"/>
    <property type="match status" value="1"/>
</dbReference>
<dbReference type="SMART" id="SM00387">
    <property type="entry name" value="HATPase_c"/>
    <property type="match status" value="1"/>
</dbReference>
<dbReference type="InterPro" id="IPR036097">
    <property type="entry name" value="HisK_dim/P_sf"/>
</dbReference>
<gene>
    <name evidence="13" type="ORF">HNP52_003181</name>
</gene>
<evidence type="ECO:0000256" key="2">
    <source>
        <dbReference type="ARBA" id="ARBA00004370"/>
    </source>
</evidence>
<dbReference type="SMART" id="SM00304">
    <property type="entry name" value="HAMP"/>
    <property type="match status" value="1"/>
</dbReference>
<dbReference type="Gene3D" id="1.10.287.130">
    <property type="match status" value="1"/>
</dbReference>
<dbReference type="GO" id="GO:0000155">
    <property type="term" value="F:phosphorelay sensor kinase activity"/>
    <property type="evidence" value="ECO:0007669"/>
    <property type="project" value="InterPro"/>
</dbReference>
<evidence type="ECO:0000256" key="5">
    <source>
        <dbReference type="ARBA" id="ARBA00022679"/>
    </source>
</evidence>
<comment type="catalytic activity">
    <reaction evidence="1">
        <text>ATP + protein L-histidine = ADP + protein N-phospho-L-histidine.</text>
        <dbReference type="EC" id="2.7.13.3"/>
    </reaction>
</comment>
<dbReference type="InterPro" id="IPR003660">
    <property type="entry name" value="HAMP_dom"/>
</dbReference>
<evidence type="ECO:0000313" key="14">
    <source>
        <dbReference type="Proteomes" id="UP000575241"/>
    </source>
</evidence>
<keyword evidence="5" id="KW-0808">Transferase</keyword>
<keyword evidence="9" id="KW-0902">Two-component regulatory system</keyword>
<dbReference type="EC" id="2.7.13.3" evidence="3"/>
<comment type="subcellular location">
    <subcellularLocation>
        <location evidence="2">Membrane</location>
    </subcellularLocation>
</comment>
<protein>
    <recommendedName>
        <fullName evidence="3">histidine kinase</fullName>
        <ecNumber evidence="3">2.7.13.3</ecNumber>
    </recommendedName>
</protein>
<keyword evidence="14" id="KW-1185">Reference proteome</keyword>
<keyword evidence="10" id="KW-0472">Membrane</keyword>
<dbReference type="Proteomes" id="UP000575241">
    <property type="component" value="Unassembled WGS sequence"/>
</dbReference>
<feature type="transmembrane region" description="Helical" evidence="10">
    <location>
        <begin position="149"/>
        <end position="172"/>
    </location>
</feature>
<comment type="caution">
    <text evidence="13">The sequence shown here is derived from an EMBL/GenBank/DDBJ whole genome shotgun (WGS) entry which is preliminary data.</text>
</comment>
<keyword evidence="6 10" id="KW-0812">Transmembrane</keyword>
<sequence length="480" mass="50813">MGPLRSLRAIAFAFIAAITLATLLTFAAVYFALLGAIDRQVDKRLERESAALLQGNPDRVLLGLRIGEESRRRDSGDIGFLLTDTNGRRLAGNIAPMAAIPPGVSTIDHGAGIPGLTRGRALVERLPDGLTLTLLAESEPIEDHDAHRLLILASGFGAILLLVVLGILALSLTIRRNIEAVRTAAEAIVEGDMRARVPVEAPGTAFGRQAKAFNRMLDRIEALMASLAQVSNDVAHDLRTPLARLRGRLALLAERPEAGSVAPELEEAAAEAEDILAMFAAILRIAEIEGGERRAMFERLDLGAFADDVAESLEAMVEDSGRVLRLGTLAPAPVEGDARLLTQALVNLIENAVNHTPPGAIIAVDVAGRAGQAVLTVADNGPGIPRRLAAARCGVSGGSMRAGAARATAWACRWSRRSRRCTGVSLNWPTRPQGWSPGSACRWRASSVSPAFPGEGRCPVCPQNETARMVGTIRAAPVCL</sequence>
<accession>A0A7W7K2X4</accession>
<evidence type="ECO:0000256" key="4">
    <source>
        <dbReference type="ARBA" id="ARBA00022553"/>
    </source>
</evidence>
<dbReference type="InterPro" id="IPR036890">
    <property type="entry name" value="HATPase_C_sf"/>
</dbReference>
<dbReference type="SUPFAM" id="SSF55874">
    <property type="entry name" value="ATPase domain of HSP90 chaperone/DNA topoisomerase II/histidine kinase"/>
    <property type="match status" value="1"/>
</dbReference>
<name>A0A7W7K2X4_9SPHN</name>
<dbReference type="EMBL" id="JACHLN010000003">
    <property type="protein sequence ID" value="MBB4840089.1"/>
    <property type="molecule type" value="Genomic_DNA"/>
</dbReference>
<dbReference type="PROSITE" id="PS50885">
    <property type="entry name" value="HAMP"/>
    <property type="match status" value="1"/>
</dbReference>
<dbReference type="InterPro" id="IPR005467">
    <property type="entry name" value="His_kinase_dom"/>
</dbReference>
<keyword evidence="7" id="KW-0418">Kinase</keyword>
<keyword evidence="4" id="KW-0597">Phosphoprotein</keyword>
<evidence type="ECO:0000256" key="9">
    <source>
        <dbReference type="ARBA" id="ARBA00023012"/>
    </source>
</evidence>
<dbReference type="InterPro" id="IPR003594">
    <property type="entry name" value="HATPase_dom"/>
</dbReference>
<evidence type="ECO:0000256" key="6">
    <source>
        <dbReference type="ARBA" id="ARBA00022692"/>
    </source>
</evidence>